<reference evidence="1 2" key="1">
    <citation type="submission" date="2016-01" db="EMBL/GenBank/DDBJ databases">
        <title>Biosynthesis of antibiotic leucinostatins and their inhibition on Phytophthora in bio-control Purpureocillium lilacinum.</title>
        <authorList>
            <person name="Wang G."/>
            <person name="Liu Z."/>
            <person name="Lin R."/>
            <person name="Li E."/>
            <person name="Mao Z."/>
            <person name="Ling J."/>
            <person name="Yin W."/>
            <person name="Xie B."/>
        </authorList>
    </citation>
    <scope>NUCLEOTIDE SEQUENCE [LARGE SCALE GENOMIC DNA]</scope>
    <source>
        <strain evidence="1">PLBJ-1</strain>
    </source>
</reference>
<gene>
    <name evidence="1" type="ORF">VFPBJ_11275</name>
</gene>
<protein>
    <submittedName>
        <fullName evidence="1">Uncharacterized protein</fullName>
    </submittedName>
</protein>
<name>A0A179FEC2_PURLI</name>
<comment type="caution">
    <text evidence="1">The sequence shown here is derived from an EMBL/GenBank/DDBJ whole genome shotgun (WGS) entry which is preliminary data.</text>
</comment>
<dbReference type="Proteomes" id="UP000078240">
    <property type="component" value="Unassembled WGS sequence"/>
</dbReference>
<dbReference type="EMBL" id="LSBH01000018">
    <property type="protein sequence ID" value="OAQ63836.1"/>
    <property type="molecule type" value="Genomic_DNA"/>
</dbReference>
<accession>A0A179FEC2</accession>
<sequence>MLACATEEEAASRVPPSEALDRLEMSLGSDHGCDRCCCHTECEALRGKRWCQRFAQITCETSAPVGAEELIKRFGRLSYPAVKRCMVVQRDSGGSATITTTTTHSAVVEWDRDGPSPEPELENRLNERARDELFTAADGCISVQSWMLSCCGYGADSGIGVWSGDMKLGLVAGDRDLLDDLKREFAVVRPGLGQ</sequence>
<evidence type="ECO:0000313" key="1">
    <source>
        <dbReference type="EMBL" id="OAQ63836.1"/>
    </source>
</evidence>
<proteinExistence type="predicted"/>
<evidence type="ECO:0000313" key="2">
    <source>
        <dbReference type="Proteomes" id="UP000078240"/>
    </source>
</evidence>
<dbReference type="AlphaFoldDB" id="A0A179FEC2"/>
<organism evidence="1 2">
    <name type="scientific">Purpureocillium lilacinum</name>
    <name type="common">Paecilomyces lilacinus</name>
    <dbReference type="NCBI Taxonomy" id="33203"/>
    <lineage>
        <taxon>Eukaryota</taxon>
        <taxon>Fungi</taxon>
        <taxon>Dikarya</taxon>
        <taxon>Ascomycota</taxon>
        <taxon>Pezizomycotina</taxon>
        <taxon>Sordariomycetes</taxon>
        <taxon>Hypocreomycetidae</taxon>
        <taxon>Hypocreales</taxon>
        <taxon>Ophiocordycipitaceae</taxon>
        <taxon>Purpureocillium</taxon>
    </lineage>
</organism>